<name>A0A8I0ZWS6_RHOER</name>
<gene>
    <name evidence="2" type="ORF">I3517_16645</name>
</gene>
<sequence>MSALAWLVWGVVLLSIIGMICGGAVFAIERYRNGEGDGRALKAALVCGVVAMVIPALFTGPHSTLPYAP</sequence>
<keyword evidence="3" id="KW-1185">Reference proteome</keyword>
<keyword evidence="1" id="KW-0812">Transmembrane</keyword>
<accession>A0A8I0ZWS6</accession>
<feature type="transmembrane region" description="Helical" evidence="1">
    <location>
        <begin position="6"/>
        <end position="28"/>
    </location>
</feature>
<feature type="transmembrane region" description="Helical" evidence="1">
    <location>
        <begin position="40"/>
        <end position="58"/>
    </location>
</feature>
<organism evidence="2 3">
    <name type="scientific">Rhodococcus erythropolis</name>
    <name type="common">Arthrobacter picolinophilus</name>
    <dbReference type="NCBI Taxonomy" id="1833"/>
    <lineage>
        <taxon>Bacteria</taxon>
        <taxon>Bacillati</taxon>
        <taxon>Actinomycetota</taxon>
        <taxon>Actinomycetes</taxon>
        <taxon>Mycobacteriales</taxon>
        <taxon>Nocardiaceae</taxon>
        <taxon>Rhodococcus</taxon>
        <taxon>Rhodococcus erythropolis group</taxon>
    </lineage>
</organism>
<protein>
    <submittedName>
        <fullName evidence="2">Uncharacterized protein</fullName>
    </submittedName>
</protein>
<evidence type="ECO:0000313" key="2">
    <source>
        <dbReference type="EMBL" id="MBH5144247.1"/>
    </source>
</evidence>
<dbReference type="RefSeq" id="WP_149357574.1">
    <property type="nucleotide sequence ID" value="NZ_JAECSB010000057.1"/>
</dbReference>
<reference evidence="2 3" key="1">
    <citation type="submission" date="2020-12" db="EMBL/GenBank/DDBJ databases">
        <title>Draft genome sequence of furan degrading bacterial strain FUR100.</title>
        <authorList>
            <person name="Woiski C."/>
        </authorList>
    </citation>
    <scope>NUCLEOTIDE SEQUENCE [LARGE SCALE GENOMIC DNA]</scope>
    <source>
        <strain evidence="2 3">FUR100</strain>
    </source>
</reference>
<comment type="caution">
    <text evidence="2">The sequence shown here is derived from an EMBL/GenBank/DDBJ whole genome shotgun (WGS) entry which is preliminary data.</text>
</comment>
<proteinExistence type="predicted"/>
<evidence type="ECO:0000256" key="1">
    <source>
        <dbReference type="SAM" id="Phobius"/>
    </source>
</evidence>
<dbReference type="EMBL" id="JAECSB010000057">
    <property type="protein sequence ID" value="MBH5144247.1"/>
    <property type="molecule type" value="Genomic_DNA"/>
</dbReference>
<dbReference type="Proteomes" id="UP000627573">
    <property type="component" value="Unassembled WGS sequence"/>
</dbReference>
<keyword evidence="1" id="KW-0472">Membrane</keyword>
<dbReference type="AlphaFoldDB" id="A0A8I0ZWS6"/>
<evidence type="ECO:0000313" key="3">
    <source>
        <dbReference type="Proteomes" id="UP000627573"/>
    </source>
</evidence>
<keyword evidence="1" id="KW-1133">Transmembrane helix</keyword>